<name>A0A5J5FS25_9GAMM</name>
<protein>
    <submittedName>
        <fullName evidence="1">Uncharacterized protein</fullName>
    </submittedName>
</protein>
<dbReference type="OrthoDB" id="6555354at2"/>
<keyword evidence="2" id="KW-1185">Reference proteome</keyword>
<comment type="caution">
    <text evidence="1">The sequence shown here is derived from an EMBL/GenBank/DDBJ whole genome shotgun (WGS) entry which is preliminary data.</text>
</comment>
<dbReference type="EMBL" id="VYKJ01000016">
    <property type="protein sequence ID" value="KAA8995871.1"/>
    <property type="molecule type" value="Genomic_DNA"/>
</dbReference>
<dbReference type="RefSeq" id="WP_150437330.1">
    <property type="nucleotide sequence ID" value="NZ_VYKJ01000016.1"/>
</dbReference>
<organism evidence="1 2">
    <name type="scientific">Affinibrenneria salicis</name>
    <dbReference type="NCBI Taxonomy" id="2590031"/>
    <lineage>
        <taxon>Bacteria</taxon>
        <taxon>Pseudomonadati</taxon>
        <taxon>Pseudomonadota</taxon>
        <taxon>Gammaproteobacteria</taxon>
        <taxon>Enterobacterales</taxon>
        <taxon>Pectobacteriaceae</taxon>
        <taxon>Affinibrenneria</taxon>
    </lineage>
</organism>
<reference evidence="1 2" key="1">
    <citation type="submission" date="2019-09" db="EMBL/GenBank/DDBJ databases">
        <authorList>
            <person name="Li Y."/>
        </authorList>
    </citation>
    <scope>NUCLEOTIDE SEQUENCE [LARGE SCALE GENOMIC DNA]</scope>
    <source>
        <strain evidence="1 2">L3-3HA</strain>
    </source>
</reference>
<gene>
    <name evidence="1" type="ORF">FJU30_23140</name>
</gene>
<accession>A0A5J5FS25</accession>
<dbReference type="AlphaFoldDB" id="A0A5J5FS25"/>
<evidence type="ECO:0000313" key="2">
    <source>
        <dbReference type="Proteomes" id="UP000335415"/>
    </source>
</evidence>
<sequence>MKKHDKPFYSISRIPDWVTIREAVKIATLSTNIKIKKRDIYRDALCGKIHLSIYFQSPVRLRKVKTLNNKVKLKKAENKLTHRLCLLEKDCFINKRDLIIDTEGEYFLSKNKILDTPLIGYEYILIQHLLAQSLSIPSPMTEKNTINYGFSTIISGEIFQVFEETTWQERMKKQIKLLPKNIAPQIHDRIIFHNINKYCRKEHFPLHALPLDACFVLRHTELEKLIQILAKNKTISTSTTRISTPLSRLFWLSCKHNEAISPLVNQPYKLLSIFEQWALADGITDRLSGETLKTALERGSPSFLGVSTSSR</sequence>
<proteinExistence type="predicted"/>
<dbReference type="Proteomes" id="UP000335415">
    <property type="component" value="Unassembled WGS sequence"/>
</dbReference>
<evidence type="ECO:0000313" key="1">
    <source>
        <dbReference type="EMBL" id="KAA8995871.1"/>
    </source>
</evidence>